<dbReference type="Pfam" id="PF00072">
    <property type="entry name" value="Response_reg"/>
    <property type="match status" value="1"/>
</dbReference>
<evidence type="ECO:0000259" key="7">
    <source>
        <dbReference type="PROSITE" id="PS50110"/>
    </source>
</evidence>
<gene>
    <name evidence="9" type="ORF">Pen02_49290</name>
</gene>
<dbReference type="InterPro" id="IPR036388">
    <property type="entry name" value="WH-like_DNA-bd_sf"/>
</dbReference>
<dbReference type="InterPro" id="IPR001867">
    <property type="entry name" value="OmpR/PhoB-type_DNA-bd"/>
</dbReference>
<feature type="domain" description="OmpR/PhoB-type" evidence="8">
    <location>
        <begin position="126"/>
        <end position="225"/>
    </location>
</feature>
<dbReference type="CDD" id="cd00383">
    <property type="entry name" value="trans_reg_C"/>
    <property type="match status" value="1"/>
</dbReference>
<organism evidence="9 10">
    <name type="scientific">Plantactinospora endophytica</name>
    <dbReference type="NCBI Taxonomy" id="673535"/>
    <lineage>
        <taxon>Bacteria</taxon>
        <taxon>Bacillati</taxon>
        <taxon>Actinomycetota</taxon>
        <taxon>Actinomycetes</taxon>
        <taxon>Micromonosporales</taxon>
        <taxon>Micromonosporaceae</taxon>
        <taxon>Plantactinospora</taxon>
    </lineage>
</organism>
<proteinExistence type="predicted"/>
<dbReference type="PANTHER" id="PTHR48111:SF4">
    <property type="entry name" value="DNA-BINDING DUAL TRANSCRIPTIONAL REGULATOR OMPR"/>
    <property type="match status" value="1"/>
</dbReference>
<keyword evidence="2" id="KW-0805">Transcription regulation</keyword>
<dbReference type="SMART" id="SM00448">
    <property type="entry name" value="REC"/>
    <property type="match status" value="1"/>
</dbReference>
<feature type="modified residue" description="4-aspartylphosphate" evidence="5">
    <location>
        <position position="52"/>
    </location>
</feature>
<keyword evidence="1 5" id="KW-0597">Phosphoprotein</keyword>
<dbReference type="EMBL" id="BONW01000022">
    <property type="protein sequence ID" value="GIG89993.1"/>
    <property type="molecule type" value="Genomic_DNA"/>
</dbReference>
<evidence type="ECO:0000256" key="4">
    <source>
        <dbReference type="ARBA" id="ARBA00023163"/>
    </source>
</evidence>
<dbReference type="InterPro" id="IPR011006">
    <property type="entry name" value="CheY-like_superfamily"/>
</dbReference>
<feature type="domain" description="Response regulatory" evidence="7">
    <location>
        <begin position="3"/>
        <end position="116"/>
    </location>
</feature>
<keyword evidence="10" id="KW-1185">Reference proteome</keyword>
<evidence type="ECO:0000256" key="1">
    <source>
        <dbReference type="ARBA" id="ARBA00022553"/>
    </source>
</evidence>
<evidence type="ECO:0000313" key="9">
    <source>
        <dbReference type="EMBL" id="GIG89993.1"/>
    </source>
</evidence>
<dbReference type="PANTHER" id="PTHR48111">
    <property type="entry name" value="REGULATOR OF RPOS"/>
    <property type="match status" value="1"/>
</dbReference>
<dbReference type="Proteomes" id="UP000646749">
    <property type="component" value="Unassembled WGS sequence"/>
</dbReference>
<dbReference type="Pfam" id="PF00486">
    <property type="entry name" value="Trans_reg_C"/>
    <property type="match status" value="1"/>
</dbReference>
<dbReference type="SMART" id="SM00862">
    <property type="entry name" value="Trans_reg_C"/>
    <property type="match status" value="1"/>
</dbReference>
<sequence length="238" mass="25817">MARLLLIEDDPAIRTPLLHALRDRGHAVAAVQSAMTGLQRVLDDRPDLVVLDLGLPDLDGLELLRMLRAVNSTPVIIATARDEEAEIIRGLDAGADDYVVKPFTAAQLDARIRAVLRRGAGPADAPAILAVGELRVDPAGRQATLAGAPLELTPREFDLLHYLAVRAGRVVSKRELLTEVWQLPYGGADKTVDVHLSWLRRKLGETAQQPRYLHTVRGVGVRLDVPGADRLDVPGAQS</sequence>
<evidence type="ECO:0000256" key="3">
    <source>
        <dbReference type="ARBA" id="ARBA00023125"/>
    </source>
</evidence>
<dbReference type="RefSeq" id="WP_203868418.1">
    <property type="nucleotide sequence ID" value="NZ_BONW01000022.1"/>
</dbReference>
<feature type="DNA-binding region" description="OmpR/PhoB-type" evidence="6">
    <location>
        <begin position="126"/>
        <end position="225"/>
    </location>
</feature>
<evidence type="ECO:0000256" key="5">
    <source>
        <dbReference type="PROSITE-ProRule" id="PRU00169"/>
    </source>
</evidence>
<dbReference type="GO" id="GO:0003677">
    <property type="term" value="F:DNA binding"/>
    <property type="evidence" value="ECO:0007669"/>
    <property type="project" value="UniProtKB-KW"/>
</dbReference>
<reference evidence="9 10" key="1">
    <citation type="submission" date="2021-01" db="EMBL/GenBank/DDBJ databases">
        <title>Whole genome shotgun sequence of Plantactinospora endophytica NBRC 110450.</title>
        <authorList>
            <person name="Komaki H."/>
            <person name="Tamura T."/>
        </authorList>
    </citation>
    <scope>NUCLEOTIDE SEQUENCE [LARGE SCALE GENOMIC DNA]</scope>
    <source>
        <strain evidence="9 10">NBRC 110450</strain>
    </source>
</reference>
<keyword evidence="4" id="KW-0804">Transcription</keyword>
<evidence type="ECO:0000313" key="10">
    <source>
        <dbReference type="Proteomes" id="UP000646749"/>
    </source>
</evidence>
<dbReference type="InterPro" id="IPR039420">
    <property type="entry name" value="WalR-like"/>
</dbReference>
<accession>A0ABQ4E5L9</accession>
<keyword evidence="3 6" id="KW-0238">DNA-binding</keyword>
<evidence type="ECO:0000256" key="2">
    <source>
        <dbReference type="ARBA" id="ARBA00023015"/>
    </source>
</evidence>
<evidence type="ECO:0000259" key="8">
    <source>
        <dbReference type="PROSITE" id="PS51755"/>
    </source>
</evidence>
<dbReference type="PROSITE" id="PS50110">
    <property type="entry name" value="RESPONSE_REGULATORY"/>
    <property type="match status" value="1"/>
</dbReference>
<dbReference type="InterPro" id="IPR001789">
    <property type="entry name" value="Sig_transdc_resp-reg_receiver"/>
</dbReference>
<comment type="caution">
    <text evidence="9">The sequence shown here is derived from an EMBL/GenBank/DDBJ whole genome shotgun (WGS) entry which is preliminary data.</text>
</comment>
<dbReference type="Gene3D" id="3.40.50.2300">
    <property type="match status" value="1"/>
</dbReference>
<dbReference type="PROSITE" id="PS51755">
    <property type="entry name" value="OMPR_PHOB"/>
    <property type="match status" value="1"/>
</dbReference>
<protein>
    <submittedName>
        <fullName evidence="9">DNA-binding response regulator</fullName>
    </submittedName>
</protein>
<dbReference type="Gene3D" id="1.10.10.10">
    <property type="entry name" value="Winged helix-like DNA-binding domain superfamily/Winged helix DNA-binding domain"/>
    <property type="match status" value="1"/>
</dbReference>
<name>A0ABQ4E5L9_9ACTN</name>
<dbReference type="SUPFAM" id="SSF52172">
    <property type="entry name" value="CheY-like"/>
    <property type="match status" value="1"/>
</dbReference>
<evidence type="ECO:0000256" key="6">
    <source>
        <dbReference type="PROSITE-ProRule" id="PRU01091"/>
    </source>
</evidence>
<dbReference type="Gene3D" id="6.10.250.690">
    <property type="match status" value="1"/>
</dbReference>